<dbReference type="EMBL" id="JAVIIZ010000018">
    <property type="protein sequence ID" value="MDX8475313.1"/>
    <property type="molecule type" value="Genomic_DNA"/>
</dbReference>
<evidence type="ECO:0000313" key="2">
    <source>
        <dbReference type="Proteomes" id="UP001271780"/>
    </source>
</evidence>
<protein>
    <submittedName>
        <fullName evidence="1">Uncharacterized protein</fullName>
    </submittedName>
</protein>
<comment type="caution">
    <text evidence="1">The sequence shown here is derived from an EMBL/GenBank/DDBJ whole genome shotgun (WGS) entry which is preliminary data.</text>
</comment>
<sequence length="109" mass="11928">MKKATLSAVGVLLLAGLFLIYESALLVRLEKDGFTGGELEIAGTKFDESPGSGTEYRLVFVKAESSAKVSCESNDGRTTSSDGYLSPWLQWYVSFHLAVCSIREFRPII</sequence>
<evidence type="ECO:0000313" key="1">
    <source>
        <dbReference type="EMBL" id="MDX8475313.1"/>
    </source>
</evidence>
<keyword evidence="2" id="KW-1185">Reference proteome</keyword>
<proteinExistence type="predicted"/>
<gene>
    <name evidence="1" type="ORF">RFM27_24770</name>
</gene>
<dbReference type="Proteomes" id="UP001271780">
    <property type="component" value="Unassembled WGS sequence"/>
</dbReference>
<organism evidence="1 2">
    <name type="scientific">Mesorhizobium dulcispinae</name>
    <dbReference type="NCBI Taxonomy" id="3072316"/>
    <lineage>
        <taxon>Bacteria</taxon>
        <taxon>Pseudomonadati</taxon>
        <taxon>Pseudomonadota</taxon>
        <taxon>Alphaproteobacteria</taxon>
        <taxon>Hyphomicrobiales</taxon>
        <taxon>Phyllobacteriaceae</taxon>
        <taxon>Mesorhizobium</taxon>
    </lineage>
</organism>
<reference evidence="1 2" key="1">
    <citation type="submission" date="2023-08" db="EMBL/GenBank/DDBJ databases">
        <title>Implementing the SeqCode for naming new Mesorhizobium species isolated from Vachellia karroo root nodules.</title>
        <authorList>
            <person name="Van Lill M."/>
        </authorList>
    </citation>
    <scope>NUCLEOTIDE SEQUENCE [LARGE SCALE GENOMIC DNA]</scope>
    <source>
        <strain evidence="1 2">VK23A</strain>
    </source>
</reference>
<dbReference type="RefSeq" id="WP_320318169.1">
    <property type="nucleotide sequence ID" value="NZ_JAVIIX010000017.1"/>
</dbReference>
<accession>A0ABU4XMW2</accession>
<name>A0ABU4XMW2_9HYPH</name>